<sequence length="203" mass="21933">MSIDDFSPAGVSVPAPVLHWYDFVCPFCYVGQDRSRILTARGFTVLNVPLPIHPEIPHEGIEAGPRQGPMYEFLEYEARAAGLPLNWPERLPNTLHALTAAEWVRRHEPAAFPALYAGLFEAHFVRGEDIGDPAVVEARAAACGADPDALTAAMCSPEPARDVERSAGLAARIGVTGTPAWLVGSRVVAGLSPRAEFQEFHPV</sequence>
<feature type="domain" description="DSBA-like thioredoxin" evidence="1">
    <location>
        <begin position="17"/>
        <end position="198"/>
    </location>
</feature>
<evidence type="ECO:0000259" key="1">
    <source>
        <dbReference type="Pfam" id="PF01323"/>
    </source>
</evidence>
<dbReference type="RefSeq" id="WP_251498381.1">
    <property type="nucleotide sequence ID" value="NZ_CAJSLV010000092.1"/>
</dbReference>
<organism evidence="2 3">
    <name type="scientific">Actinacidiphila cocklensis</name>
    <dbReference type="NCBI Taxonomy" id="887465"/>
    <lineage>
        <taxon>Bacteria</taxon>
        <taxon>Bacillati</taxon>
        <taxon>Actinomycetota</taxon>
        <taxon>Actinomycetes</taxon>
        <taxon>Kitasatosporales</taxon>
        <taxon>Streptomycetaceae</taxon>
        <taxon>Actinacidiphila</taxon>
    </lineage>
</organism>
<dbReference type="InterPro" id="IPR001853">
    <property type="entry name" value="DSBA-like_thioredoxin_dom"/>
</dbReference>
<accession>A0A9W4DYK1</accession>
<comment type="caution">
    <text evidence="2">The sequence shown here is derived from an EMBL/GenBank/DDBJ whole genome shotgun (WGS) entry which is preliminary data.</text>
</comment>
<dbReference type="Proteomes" id="UP001152519">
    <property type="component" value="Unassembled WGS sequence"/>
</dbReference>
<dbReference type="GO" id="GO:0016491">
    <property type="term" value="F:oxidoreductase activity"/>
    <property type="evidence" value="ECO:0007669"/>
    <property type="project" value="InterPro"/>
</dbReference>
<dbReference type="SUPFAM" id="SSF52833">
    <property type="entry name" value="Thioredoxin-like"/>
    <property type="match status" value="1"/>
</dbReference>
<dbReference type="AlphaFoldDB" id="A0A9W4DYK1"/>
<protein>
    <submittedName>
        <fullName evidence="2">DSBA domain-containing protein</fullName>
    </submittedName>
</protein>
<dbReference type="PANTHER" id="PTHR13887">
    <property type="entry name" value="GLUTATHIONE S-TRANSFERASE KAPPA"/>
    <property type="match status" value="1"/>
</dbReference>
<evidence type="ECO:0000313" key="3">
    <source>
        <dbReference type="Proteomes" id="UP001152519"/>
    </source>
</evidence>
<proteinExistence type="predicted"/>
<evidence type="ECO:0000313" key="2">
    <source>
        <dbReference type="EMBL" id="CAG6397756.1"/>
    </source>
</evidence>
<dbReference type="EMBL" id="CAJSLV010000092">
    <property type="protein sequence ID" value="CAG6397756.1"/>
    <property type="molecule type" value="Genomic_DNA"/>
</dbReference>
<keyword evidence="3" id="KW-1185">Reference proteome</keyword>
<dbReference type="PANTHER" id="PTHR13887:SF41">
    <property type="entry name" value="THIOREDOXIN SUPERFAMILY PROTEIN"/>
    <property type="match status" value="1"/>
</dbReference>
<reference evidence="2" key="1">
    <citation type="submission" date="2021-05" db="EMBL/GenBank/DDBJ databases">
        <authorList>
            <person name="Arsene-Ploetze F."/>
        </authorList>
    </citation>
    <scope>NUCLEOTIDE SEQUENCE</scope>
    <source>
        <strain evidence="2">DSM 42138</strain>
    </source>
</reference>
<gene>
    <name evidence="2" type="ORF">SCOCK_60089</name>
</gene>
<dbReference type="InterPro" id="IPR036249">
    <property type="entry name" value="Thioredoxin-like_sf"/>
</dbReference>
<name>A0A9W4DYK1_9ACTN</name>
<dbReference type="Gene3D" id="3.40.30.10">
    <property type="entry name" value="Glutaredoxin"/>
    <property type="match status" value="1"/>
</dbReference>
<dbReference type="Pfam" id="PF01323">
    <property type="entry name" value="DSBA"/>
    <property type="match status" value="1"/>
</dbReference>